<comment type="caution">
    <text evidence="1">The sequence shown here is derived from an EMBL/GenBank/DDBJ whole genome shotgun (WGS) entry which is preliminary data.</text>
</comment>
<dbReference type="RefSeq" id="WP_063364759.1">
    <property type="nucleotide sequence ID" value="NZ_AQHB01000014.1"/>
</dbReference>
<gene>
    <name evidence="1" type="ORF">N475_09565</name>
</gene>
<sequence length="183" mass="20710">MNQIKLVLCIVLGCCILWSVWWLANATTYTPSTIVLPNEELSQVTQLPSKPSVTVADASLQAPFNAVQTKQPLFDHQQPSKPQPEETLYIPPIAEKSKKTVQPQYSGDFDDYEEYNDFLLEQETSLKRDYVAAVDKKVERLSHLLQKGINAGLPESQLNEAKEKIAALRKMKQHLEKELNAPF</sequence>
<name>A0A162A273_9GAMM</name>
<accession>A0A162A273</accession>
<dbReference type="AlphaFoldDB" id="A0A162A273"/>
<protein>
    <submittedName>
        <fullName evidence="1">Uncharacterized protein</fullName>
    </submittedName>
</protein>
<reference evidence="1 2" key="1">
    <citation type="submission" date="2013-07" db="EMBL/GenBank/DDBJ databases">
        <title>Comparative Genomic and Metabolomic Analysis of Twelve Strains of Pseudoalteromonas luteoviolacea.</title>
        <authorList>
            <person name="Vynne N.G."/>
            <person name="Mansson M."/>
            <person name="Gram L."/>
        </authorList>
    </citation>
    <scope>NUCLEOTIDE SEQUENCE [LARGE SCALE GENOMIC DNA]</scope>
    <source>
        <strain evidence="1 2">DSM 6061</strain>
    </source>
</reference>
<dbReference type="PATRIC" id="fig|1365250.3.peg.987"/>
<keyword evidence="2" id="KW-1185">Reference proteome</keyword>
<evidence type="ECO:0000313" key="2">
    <source>
        <dbReference type="Proteomes" id="UP000076643"/>
    </source>
</evidence>
<organism evidence="1 2">
    <name type="scientific">Pseudoalteromonas luteoviolacea DSM 6061</name>
    <dbReference type="NCBI Taxonomy" id="1365250"/>
    <lineage>
        <taxon>Bacteria</taxon>
        <taxon>Pseudomonadati</taxon>
        <taxon>Pseudomonadota</taxon>
        <taxon>Gammaproteobacteria</taxon>
        <taxon>Alteromonadales</taxon>
        <taxon>Pseudoalteromonadaceae</taxon>
        <taxon>Pseudoalteromonas</taxon>
    </lineage>
</organism>
<dbReference type="EMBL" id="AUYB01000082">
    <property type="protein sequence ID" value="KZN42567.1"/>
    <property type="molecule type" value="Genomic_DNA"/>
</dbReference>
<dbReference type="Proteomes" id="UP000076643">
    <property type="component" value="Unassembled WGS sequence"/>
</dbReference>
<evidence type="ECO:0000313" key="1">
    <source>
        <dbReference type="EMBL" id="KZN42567.1"/>
    </source>
</evidence>
<proteinExistence type="predicted"/>